<sequence>MTPEAMRKGERTRRAIVERAAPVFNTKGYYGTSMSALVRETGLEKGGIYGHFSSKEQLAIASFEYAVGAQRDRFAAALEGKEGAVERLFAVVDVLGRTVEDPPVAGGCAVLNTAVESDDTNPVLKEKARKEMDDWLRLVGGITKEGVRSGELSPEADPRETASVVVGTLEGALMLSKLCDDPGHMHRAVAYLKRHIGSLAPPGGESGVRTATQD</sequence>
<evidence type="ECO:0000256" key="4">
    <source>
        <dbReference type="PROSITE-ProRule" id="PRU00335"/>
    </source>
</evidence>
<organism evidence="6">
    <name type="scientific">uncultured Rubrobacteraceae bacterium</name>
    <dbReference type="NCBI Taxonomy" id="349277"/>
    <lineage>
        <taxon>Bacteria</taxon>
        <taxon>Bacillati</taxon>
        <taxon>Actinomycetota</taxon>
        <taxon>Rubrobacteria</taxon>
        <taxon>Rubrobacterales</taxon>
        <taxon>Rubrobacteraceae</taxon>
        <taxon>environmental samples</taxon>
    </lineage>
</organism>
<dbReference type="EMBL" id="CADCVK010000207">
    <property type="protein sequence ID" value="CAA9478131.1"/>
    <property type="molecule type" value="Genomic_DNA"/>
</dbReference>
<dbReference type="GO" id="GO:0003677">
    <property type="term" value="F:DNA binding"/>
    <property type="evidence" value="ECO:0007669"/>
    <property type="project" value="UniProtKB-UniRule"/>
</dbReference>
<dbReference type="PANTHER" id="PTHR47506:SF3">
    <property type="entry name" value="HTH-TYPE TRANSCRIPTIONAL REGULATOR LMRA"/>
    <property type="match status" value="1"/>
</dbReference>
<dbReference type="PROSITE" id="PS01081">
    <property type="entry name" value="HTH_TETR_1"/>
    <property type="match status" value="1"/>
</dbReference>
<dbReference type="Pfam" id="PF00440">
    <property type="entry name" value="TetR_N"/>
    <property type="match status" value="1"/>
</dbReference>
<dbReference type="SUPFAM" id="SSF46689">
    <property type="entry name" value="Homeodomain-like"/>
    <property type="match status" value="1"/>
</dbReference>
<dbReference type="InterPro" id="IPR011075">
    <property type="entry name" value="TetR_C"/>
</dbReference>
<protein>
    <recommendedName>
        <fullName evidence="5">HTH tetR-type domain-containing protein</fullName>
    </recommendedName>
</protein>
<dbReference type="PROSITE" id="PS50977">
    <property type="entry name" value="HTH_TETR_2"/>
    <property type="match status" value="1"/>
</dbReference>
<proteinExistence type="predicted"/>
<dbReference type="InterPro" id="IPR036271">
    <property type="entry name" value="Tet_transcr_reg_TetR-rel_C_sf"/>
</dbReference>
<accession>A0A6J4RP19</accession>
<feature type="domain" description="HTH tetR-type" evidence="5">
    <location>
        <begin position="10"/>
        <end position="70"/>
    </location>
</feature>
<evidence type="ECO:0000313" key="6">
    <source>
        <dbReference type="EMBL" id="CAA9478131.1"/>
    </source>
</evidence>
<dbReference type="SUPFAM" id="SSF48498">
    <property type="entry name" value="Tetracyclin repressor-like, C-terminal domain"/>
    <property type="match status" value="1"/>
</dbReference>
<dbReference type="PANTHER" id="PTHR47506">
    <property type="entry name" value="TRANSCRIPTIONAL REGULATORY PROTEIN"/>
    <property type="match status" value="1"/>
</dbReference>
<keyword evidence="1" id="KW-0805">Transcription regulation</keyword>
<dbReference type="Gene3D" id="1.10.357.10">
    <property type="entry name" value="Tetracycline Repressor, domain 2"/>
    <property type="match status" value="1"/>
</dbReference>
<feature type="DNA-binding region" description="H-T-H motif" evidence="4">
    <location>
        <begin position="33"/>
        <end position="52"/>
    </location>
</feature>
<reference evidence="6" key="1">
    <citation type="submission" date="2020-02" db="EMBL/GenBank/DDBJ databases">
        <authorList>
            <person name="Meier V. D."/>
        </authorList>
    </citation>
    <scope>NUCLEOTIDE SEQUENCE</scope>
    <source>
        <strain evidence="6">AVDCRST_MAG12</strain>
    </source>
</reference>
<dbReference type="InterPro" id="IPR001647">
    <property type="entry name" value="HTH_TetR"/>
</dbReference>
<evidence type="ECO:0000256" key="2">
    <source>
        <dbReference type="ARBA" id="ARBA00023125"/>
    </source>
</evidence>
<dbReference type="InterPro" id="IPR009057">
    <property type="entry name" value="Homeodomain-like_sf"/>
</dbReference>
<keyword evidence="2 4" id="KW-0238">DNA-binding</keyword>
<dbReference type="InterPro" id="IPR023772">
    <property type="entry name" value="DNA-bd_HTH_TetR-type_CS"/>
</dbReference>
<dbReference type="AlphaFoldDB" id="A0A6J4RP19"/>
<keyword evidence="3" id="KW-0804">Transcription</keyword>
<dbReference type="PRINTS" id="PR00455">
    <property type="entry name" value="HTHTETR"/>
</dbReference>
<gene>
    <name evidence="6" type="ORF">AVDCRST_MAG12-1331</name>
</gene>
<evidence type="ECO:0000256" key="1">
    <source>
        <dbReference type="ARBA" id="ARBA00023015"/>
    </source>
</evidence>
<evidence type="ECO:0000256" key="3">
    <source>
        <dbReference type="ARBA" id="ARBA00023163"/>
    </source>
</evidence>
<evidence type="ECO:0000259" key="5">
    <source>
        <dbReference type="PROSITE" id="PS50977"/>
    </source>
</evidence>
<dbReference type="Pfam" id="PF16925">
    <property type="entry name" value="TetR_C_13"/>
    <property type="match status" value="1"/>
</dbReference>
<name>A0A6J4RP19_9ACTN</name>